<dbReference type="EMBL" id="SJPY01000001">
    <property type="protein sequence ID" value="TWU44907.1"/>
    <property type="molecule type" value="Genomic_DNA"/>
</dbReference>
<feature type="signal peptide" evidence="2">
    <location>
        <begin position="1"/>
        <end position="25"/>
    </location>
</feature>
<dbReference type="AlphaFoldDB" id="A0A5C6EAB2"/>
<feature type="compositionally biased region" description="Low complexity" evidence="1">
    <location>
        <begin position="139"/>
        <end position="170"/>
    </location>
</feature>
<sequence length="196" mass="18969" precursor="true">MKMNRTLVSSMAAFTLMIGSTIAFSGNAEAGIFGNRHCGGGLFSRLCAAKNRCAPTCCTPAPTCCAPAPSCCTPEPSCCAPAPSCCGQSVAAPVAQGCTSCGGGVVVDGGGSTMQSPMEASSEALDLAPGETLVPGSVTTSEAEAASEAADATAEPAAAAADAVESSSDAPPVPEVEADGVGSAAKEAAAKENTDI</sequence>
<evidence type="ECO:0000313" key="4">
    <source>
        <dbReference type="Proteomes" id="UP000315471"/>
    </source>
</evidence>
<dbReference type="Proteomes" id="UP000315471">
    <property type="component" value="Unassembled WGS sequence"/>
</dbReference>
<reference evidence="3 4" key="1">
    <citation type="submission" date="2019-02" db="EMBL/GenBank/DDBJ databases">
        <title>Deep-cultivation of Planctomycetes and their phenomic and genomic characterization uncovers novel biology.</title>
        <authorList>
            <person name="Wiegand S."/>
            <person name="Jogler M."/>
            <person name="Boedeker C."/>
            <person name="Pinto D."/>
            <person name="Vollmers J."/>
            <person name="Rivas-Marin E."/>
            <person name="Kohn T."/>
            <person name="Peeters S.H."/>
            <person name="Heuer A."/>
            <person name="Rast P."/>
            <person name="Oberbeckmann S."/>
            <person name="Bunk B."/>
            <person name="Jeske O."/>
            <person name="Meyerdierks A."/>
            <person name="Storesund J.E."/>
            <person name="Kallscheuer N."/>
            <person name="Luecker S."/>
            <person name="Lage O.M."/>
            <person name="Pohl T."/>
            <person name="Merkel B.J."/>
            <person name="Hornburger P."/>
            <person name="Mueller R.-W."/>
            <person name="Bruemmer F."/>
            <person name="Labrenz M."/>
            <person name="Spormann A.M."/>
            <person name="Op Den Camp H."/>
            <person name="Overmann J."/>
            <person name="Amann R."/>
            <person name="Jetten M.S.M."/>
            <person name="Mascher T."/>
            <person name="Medema M.H."/>
            <person name="Devos D.P."/>
            <person name="Kaster A.-K."/>
            <person name="Ovreas L."/>
            <person name="Rohde M."/>
            <person name="Galperin M.Y."/>
            <person name="Jogler C."/>
        </authorList>
    </citation>
    <scope>NUCLEOTIDE SEQUENCE [LARGE SCALE GENOMIC DNA]</scope>
    <source>
        <strain evidence="3 4">Q31b</strain>
    </source>
</reference>
<proteinExistence type="predicted"/>
<accession>A0A5C6EAB2</accession>
<evidence type="ECO:0000256" key="1">
    <source>
        <dbReference type="SAM" id="MobiDB-lite"/>
    </source>
</evidence>
<protein>
    <recommendedName>
        <fullName evidence="5">Stigma-specific protein, Stig1</fullName>
    </recommendedName>
</protein>
<evidence type="ECO:0008006" key="5">
    <source>
        <dbReference type="Google" id="ProtNLM"/>
    </source>
</evidence>
<gene>
    <name evidence="3" type="ORF">Q31b_00770</name>
</gene>
<feature type="chain" id="PRO_5022993326" description="Stigma-specific protein, Stig1" evidence="2">
    <location>
        <begin position="26"/>
        <end position="196"/>
    </location>
</feature>
<evidence type="ECO:0000256" key="2">
    <source>
        <dbReference type="SAM" id="SignalP"/>
    </source>
</evidence>
<comment type="caution">
    <text evidence="3">The sequence shown here is derived from an EMBL/GenBank/DDBJ whole genome shotgun (WGS) entry which is preliminary data.</text>
</comment>
<feature type="region of interest" description="Disordered" evidence="1">
    <location>
        <begin position="139"/>
        <end position="196"/>
    </location>
</feature>
<organism evidence="3 4">
    <name type="scientific">Novipirellula aureliae</name>
    <dbReference type="NCBI Taxonomy" id="2527966"/>
    <lineage>
        <taxon>Bacteria</taxon>
        <taxon>Pseudomonadati</taxon>
        <taxon>Planctomycetota</taxon>
        <taxon>Planctomycetia</taxon>
        <taxon>Pirellulales</taxon>
        <taxon>Pirellulaceae</taxon>
        <taxon>Novipirellula</taxon>
    </lineage>
</organism>
<name>A0A5C6EAB2_9BACT</name>
<keyword evidence="2" id="KW-0732">Signal</keyword>
<evidence type="ECO:0000313" key="3">
    <source>
        <dbReference type="EMBL" id="TWU44907.1"/>
    </source>
</evidence>
<keyword evidence="4" id="KW-1185">Reference proteome</keyword>